<dbReference type="EMBL" id="UINC01017451">
    <property type="protein sequence ID" value="SVA72361.1"/>
    <property type="molecule type" value="Genomic_DNA"/>
</dbReference>
<dbReference type="InterPro" id="IPR006073">
    <property type="entry name" value="GTP-bd"/>
</dbReference>
<dbReference type="PANTHER" id="PTHR11702">
    <property type="entry name" value="DEVELOPMENTALLY REGULATED GTP-BINDING PROTEIN-RELATED"/>
    <property type="match status" value="1"/>
</dbReference>
<dbReference type="Pfam" id="PF01018">
    <property type="entry name" value="GTP1_OBG"/>
    <property type="match status" value="1"/>
</dbReference>
<dbReference type="InterPro" id="IPR036726">
    <property type="entry name" value="GTP1_OBG_dom_sf"/>
</dbReference>
<dbReference type="PRINTS" id="PR00326">
    <property type="entry name" value="GTP1OBG"/>
</dbReference>
<dbReference type="SUPFAM" id="SSF82051">
    <property type="entry name" value="Obg GTP-binding protein N-terminal domain"/>
    <property type="match status" value="1"/>
</dbReference>
<gene>
    <name evidence="6" type="ORF">METZ01_LOCUS125215</name>
</gene>
<dbReference type="PANTHER" id="PTHR11702:SF31">
    <property type="entry name" value="MITOCHONDRIAL RIBOSOME-ASSOCIATED GTPASE 2"/>
    <property type="match status" value="1"/>
</dbReference>
<dbReference type="GO" id="GO:0003924">
    <property type="term" value="F:GTPase activity"/>
    <property type="evidence" value="ECO:0007669"/>
    <property type="project" value="InterPro"/>
</dbReference>
<evidence type="ECO:0000256" key="3">
    <source>
        <dbReference type="ARBA" id="ARBA00023134"/>
    </source>
</evidence>
<dbReference type="CDD" id="cd01898">
    <property type="entry name" value="Obg"/>
    <property type="match status" value="1"/>
</dbReference>
<dbReference type="InterPro" id="IPR006169">
    <property type="entry name" value="GTP1_OBG_dom"/>
</dbReference>
<feature type="domain" description="OBG-type G" evidence="4">
    <location>
        <begin position="157"/>
        <end position="324"/>
    </location>
</feature>
<keyword evidence="3" id="KW-0342">GTP-binding</keyword>
<protein>
    <recommendedName>
        <fullName evidence="7">OBG-type G domain-containing protein</fullName>
    </recommendedName>
</protein>
<evidence type="ECO:0000259" key="4">
    <source>
        <dbReference type="PROSITE" id="PS51710"/>
    </source>
</evidence>
<dbReference type="Gene3D" id="2.70.210.12">
    <property type="entry name" value="GTP1/OBG domain"/>
    <property type="match status" value="1"/>
</dbReference>
<feature type="domain" description="Obg" evidence="5">
    <location>
        <begin position="1"/>
        <end position="156"/>
    </location>
</feature>
<keyword evidence="2" id="KW-0547">Nucleotide-binding</keyword>
<dbReference type="HAMAP" id="MF_01454">
    <property type="entry name" value="GTPase_Obg"/>
    <property type="match status" value="1"/>
</dbReference>
<dbReference type="SUPFAM" id="SSF52540">
    <property type="entry name" value="P-loop containing nucleoside triphosphate hydrolases"/>
    <property type="match status" value="1"/>
</dbReference>
<proteinExistence type="inferred from homology"/>
<dbReference type="AlphaFoldDB" id="A0A381Y6X9"/>
<evidence type="ECO:0000256" key="1">
    <source>
        <dbReference type="ARBA" id="ARBA00007699"/>
    </source>
</evidence>
<dbReference type="InterPro" id="IPR014100">
    <property type="entry name" value="GTP-bd_Obg/CgtA"/>
</dbReference>
<dbReference type="PROSITE" id="PS51883">
    <property type="entry name" value="OBG"/>
    <property type="match status" value="1"/>
</dbReference>
<dbReference type="NCBIfam" id="TIGR00231">
    <property type="entry name" value="small_GTP"/>
    <property type="match status" value="1"/>
</dbReference>
<comment type="similarity">
    <text evidence="1">Belongs to the TRAFAC class OBG-HflX-like GTPase superfamily. OBG GTPase family.</text>
</comment>
<organism evidence="6">
    <name type="scientific">marine metagenome</name>
    <dbReference type="NCBI Taxonomy" id="408172"/>
    <lineage>
        <taxon>unclassified sequences</taxon>
        <taxon>metagenomes</taxon>
        <taxon>ecological metagenomes</taxon>
    </lineage>
</organism>
<dbReference type="InterPro" id="IPR031167">
    <property type="entry name" value="G_OBG"/>
</dbReference>
<dbReference type="NCBIfam" id="NF008955">
    <property type="entry name" value="PRK12297.1"/>
    <property type="match status" value="1"/>
</dbReference>
<evidence type="ECO:0000313" key="6">
    <source>
        <dbReference type="EMBL" id="SVA72361.1"/>
    </source>
</evidence>
<evidence type="ECO:0008006" key="7">
    <source>
        <dbReference type="Google" id="ProtNLM"/>
    </source>
</evidence>
<dbReference type="FunFam" id="2.70.210.12:FF:000001">
    <property type="entry name" value="GTPase Obg"/>
    <property type="match status" value="1"/>
</dbReference>
<dbReference type="Pfam" id="PF01926">
    <property type="entry name" value="MMR_HSR1"/>
    <property type="match status" value="1"/>
</dbReference>
<evidence type="ECO:0000256" key="2">
    <source>
        <dbReference type="ARBA" id="ARBA00022741"/>
    </source>
</evidence>
<dbReference type="Gene3D" id="3.40.50.300">
    <property type="entry name" value="P-loop containing nucleotide triphosphate hydrolases"/>
    <property type="match status" value="1"/>
</dbReference>
<dbReference type="InterPro" id="IPR045086">
    <property type="entry name" value="OBG_GTPase"/>
</dbReference>
<dbReference type="PIRSF" id="PIRSF002401">
    <property type="entry name" value="GTP_bd_Obg/CgtA"/>
    <property type="match status" value="1"/>
</dbReference>
<dbReference type="GO" id="GO:0000287">
    <property type="term" value="F:magnesium ion binding"/>
    <property type="evidence" value="ECO:0007669"/>
    <property type="project" value="InterPro"/>
</dbReference>
<dbReference type="GO" id="GO:0005525">
    <property type="term" value="F:GTP binding"/>
    <property type="evidence" value="ECO:0007669"/>
    <property type="project" value="UniProtKB-KW"/>
</dbReference>
<sequence>MKFIDEAKIFVKSGDGGDGCLSFRREKYIEFGGPDGGNGGKGGNIVVVGTKSLNTLIDYRYKKHFKAKKGRSGSGRNRTGASGEDLMLKLPLGTEILINDDVIADVTSTDNIVLFPGGRGGKGNINFKSSTNRAPRKTTPGEKGYESDVILRLKILADVGLVGSPNAGKSSLLRKISAAKPKVADYPFTTLEPKLGVVRANDDEVVVADIPGLLLGAHKGNGLGFQFLKHIERCKSIIHLIDVTNENLIKEYKIICEELNKYDQSIKKKQKIIALNKCDLITDTEIKKIKKNFEDQLDKNVYMISAISGYGIDKITKQILKIGK</sequence>
<evidence type="ECO:0000259" key="5">
    <source>
        <dbReference type="PROSITE" id="PS51883"/>
    </source>
</evidence>
<name>A0A381Y6X9_9ZZZZ</name>
<dbReference type="InterPro" id="IPR005225">
    <property type="entry name" value="Small_GTP-bd"/>
</dbReference>
<dbReference type="PROSITE" id="PS51710">
    <property type="entry name" value="G_OBG"/>
    <property type="match status" value="1"/>
</dbReference>
<accession>A0A381Y6X9</accession>
<reference evidence="6" key="1">
    <citation type="submission" date="2018-05" db="EMBL/GenBank/DDBJ databases">
        <authorList>
            <person name="Lanie J.A."/>
            <person name="Ng W.-L."/>
            <person name="Kazmierczak K.M."/>
            <person name="Andrzejewski T.M."/>
            <person name="Davidsen T.M."/>
            <person name="Wayne K.J."/>
            <person name="Tettelin H."/>
            <person name="Glass J.I."/>
            <person name="Rusch D."/>
            <person name="Podicherti R."/>
            <person name="Tsui H.-C.T."/>
            <person name="Winkler M.E."/>
        </authorList>
    </citation>
    <scope>NUCLEOTIDE SEQUENCE</scope>
</reference>
<dbReference type="NCBIfam" id="NF008956">
    <property type="entry name" value="PRK12299.1"/>
    <property type="match status" value="1"/>
</dbReference>
<dbReference type="NCBIfam" id="TIGR02729">
    <property type="entry name" value="Obg_CgtA"/>
    <property type="match status" value="1"/>
</dbReference>
<dbReference type="InterPro" id="IPR027417">
    <property type="entry name" value="P-loop_NTPase"/>
</dbReference>